<keyword evidence="4" id="KW-1185">Reference proteome</keyword>
<gene>
    <name evidence="3" type="ORF">GDO81_020288</name>
    <name evidence="2" type="ORF">GDO81_028770</name>
</gene>
<reference evidence="3" key="1">
    <citation type="thesis" date="2020" institute="ProQuest LLC" country="789 East Eisenhower Parkway, Ann Arbor, MI, USA">
        <title>Comparative Genomics and Chromosome Evolution.</title>
        <authorList>
            <person name="Mudd A.B."/>
        </authorList>
    </citation>
    <scope>NUCLEOTIDE SEQUENCE</scope>
    <source>
        <strain evidence="3">237g6f4</strain>
        <tissue evidence="3">Blood</tissue>
    </source>
</reference>
<evidence type="ECO:0000313" key="3">
    <source>
        <dbReference type="EMBL" id="KAG8549655.1"/>
    </source>
</evidence>
<proteinExistence type="predicted"/>
<name>A0AAV6ZMT7_ENGPU</name>
<organism evidence="3 4">
    <name type="scientific">Engystomops pustulosus</name>
    <name type="common">Tungara frog</name>
    <name type="synonym">Physalaemus pustulosus</name>
    <dbReference type="NCBI Taxonomy" id="76066"/>
    <lineage>
        <taxon>Eukaryota</taxon>
        <taxon>Metazoa</taxon>
        <taxon>Chordata</taxon>
        <taxon>Craniata</taxon>
        <taxon>Vertebrata</taxon>
        <taxon>Euteleostomi</taxon>
        <taxon>Amphibia</taxon>
        <taxon>Batrachia</taxon>
        <taxon>Anura</taxon>
        <taxon>Neobatrachia</taxon>
        <taxon>Hyloidea</taxon>
        <taxon>Leptodactylidae</taxon>
        <taxon>Leiuperinae</taxon>
        <taxon>Engystomops</taxon>
    </lineage>
</organism>
<evidence type="ECO:0000313" key="2">
    <source>
        <dbReference type="EMBL" id="KAG8541532.1"/>
    </source>
</evidence>
<comment type="caution">
    <text evidence="3">The sequence shown here is derived from an EMBL/GenBank/DDBJ whole genome shotgun (WGS) entry which is preliminary data.</text>
</comment>
<evidence type="ECO:0000256" key="1">
    <source>
        <dbReference type="SAM" id="MobiDB-lite"/>
    </source>
</evidence>
<dbReference type="Proteomes" id="UP000824782">
    <property type="component" value="Unassembled WGS sequence"/>
</dbReference>
<accession>A0AAV6ZMT7</accession>
<dbReference type="EMBL" id="WNYA01000152">
    <property type="protein sequence ID" value="KAG8549655.1"/>
    <property type="molecule type" value="Genomic_DNA"/>
</dbReference>
<dbReference type="AlphaFoldDB" id="A0AAV6ZMT7"/>
<dbReference type="EMBL" id="WNYA01007253">
    <property type="protein sequence ID" value="KAG8541532.1"/>
    <property type="molecule type" value="Genomic_DNA"/>
</dbReference>
<sequence length="113" mass="12172">MLCAEPSPPAESFSCISSALSPGDASALSPISLMSSSAMVNWASVLTICSIRGPLDFHRRSTATSQERPRPTNNNNNKNGCVDPPSPLLKKIYISKNLLIGWRRLVNAGMMEP</sequence>
<feature type="region of interest" description="Disordered" evidence="1">
    <location>
        <begin position="59"/>
        <end position="86"/>
    </location>
</feature>
<evidence type="ECO:0000313" key="4">
    <source>
        <dbReference type="Proteomes" id="UP000824782"/>
    </source>
</evidence>
<protein>
    <submittedName>
        <fullName evidence="3">Uncharacterized protein</fullName>
    </submittedName>
</protein>